<gene>
    <name evidence="6" type="ORF">LJ755_15845</name>
    <name evidence="7" type="ORF">MUK71_01045</name>
</gene>
<accession>A0A9X1SB42</accession>
<keyword evidence="8" id="KW-1185">Reference proteome</keyword>
<dbReference type="RefSeq" id="WP_227905860.1">
    <property type="nucleotide sequence ID" value="NZ_CP094984.1"/>
</dbReference>
<evidence type="ECO:0000313" key="6">
    <source>
        <dbReference type="EMBL" id="MCC3274196.1"/>
    </source>
</evidence>
<dbReference type="InterPro" id="IPR009057">
    <property type="entry name" value="Homeodomain-like_sf"/>
</dbReference>
<keyword evidence="3" id="KW-0804">Transcription</keyword>
<dbReference type="Proteomes" id="UP001155145">
    <property type="component" value="Unassembled WGS sequence"/>
</dbReference>
<dbReference type="GO" id="GO:0003700">
    <property type="term" value="F:DNA-binding transcription factor activity"/>
    <property type="evidence" value="ECO:0007669"/>
    <property type="project" value="TreeGrafter"/>
</dbReference>
<evidence type="ECO:0000256" key="4">
    <source>
        <dbReference type="PROSITE-ProRule" id="PRU00335"/>
    </source>
</evidence>
<sequence>MGVRAERKAATRRDIQAAALDLIEAAGLEATTVAQIAERAGVSERTFFRYYVSKEAAALPGQDELIEALVGRDLARNMSPAQIRDELMDVCRAQFAHELENYEFLQISRLVLREPKILQMVRRQELQLVTELSNSLMERKLLDRMQSLLVAEVIACTWRVAWQCFAHEQDAGADADPAELYERAVADLSEIASPLGR</sequence>
<dbReference type="EMBL" id="CP094984">
    <property type="protein sequence ID" value="UON92278.1"/>
    <property type="molecule type" value="Genomic_DNA"/>
</dbReference>
<keyword evidence="2 4" id="KW-0238">DNA-binding</keyword>
<dbReference type="InterPro" id="IPR001647">
    <property type="entry name" value="HTH_TetR"/>
</dbReference>
<feature type="DNA-binding region" description="H-T-H motif" evidence="4">
    <location>
        <begin position="32"/>
        <end position="51"/>
    </location>
</feature>
<name>A0A9X1SB42_9MICC</name>
<dbReference type="EMBL" id="JAJFZT010000013">
    <property type="protein sequence ID" value="MCC3274196.1"/>
    <property type="molecule type" value="Genomic_DNA"/>
</dbReference>
<protein>
    <submittedName>
        <fullName evidence="6">TetR family transcriptional regulator</fullName>
    </submittedName>
</protein>
<evidence type="ECO:0000256" key="1">
    <source>
        <dbReference type="ARBA" id="ARBA00023015"/>
    </source>
</evidence>
<evidence type="ECO:0000313" key="9">
    <source>
        <dbReference type="Proteomes" id="UP001155145"/>
    </source>
</evidence>
<proteinExistence type="predicted"/>
<dbReference type="PRINTS" id="PR00455">
    <property type="entry name" value="HTHTETR"/>
</dbReference>
<dbReference type="PANTHER" id="PTHR30055">
    <property type="entry name" value="HTH-TYPE TRANSCRIPTIONAL REGULATOR RUTR"/>
    <property type="match status" value="1"/>
</dbReference>
<dbReference type="Gene3D" id="1.10.357.10">
    <property type="entry name" value="Tetracycline Repressor, domain 2"/>
    <property type="match status" value="1"/>
</dbReference>
<evidence type="ECO:0000256" key="2">
    <source>
        <dbReference type="ARBA" id="ARBA00023125"/>
    </source>
</evidence>
<keyword evidence="1" id="KW-0805">Transcription regulation</keyword>
<organism evidence="6 9">
    <name type="scientific">Arthrobacter zhangbolii</name>
    <dbReference type="NCBI Taxonomy" id="2886936"/>
    <lineage>
        <taxon>Bacteria</taxon>
        <taxon>Bacillati</taxon>
        <taxon>Actinomycetota</taxon>
        <taxon>Actinomycetes</taxon>
        <taxon>Micrococcales</taxon>
        <taxon>Micrococcaceae</taxon>
        <taxon>Arthrobacter</taxon>
    </lineage>
</organism>
<dbReference type="PANTHER" id="PTHR30055:SF238">
    <property type="entry name" value="MYCOFACTOCIN BIOSYNTHESIS TRANSCRIPTIONAL REGULATOR MFTR-RELATED"/>
    <property type="match status" value="1"/>
</dbReference>
<dbReference type="Proteomes" id="UP000829758">
    <property type="component" value="Chromosome"/>
</dbReference>
<evidence type="ECO:0000256" key="3">
    <source>
        <dbReference type="ARBA" id="ARBA00023163"/>
    </source>
</evidence>
<feature type="domain" description="HTH tetR-type" evidence="5">
    <location>
        <begin position="9"/>
        <end position="69"/>
    </location>
</feature>
<dbReference type="PROSITE" id="PS50977">
    <property type="entry name" value="HTH_TETR_2"/>
    <property type="match status" value="1"/>
</dbReference>
<dbReference type="GO" id="GO:0000976">
    <property type="term" value="F:transcription cis-regulatory region binding"/>
    <property type="evidence" value="ECO:0007669"/>
    <property type="project" value="TreeGrafter"/>
</dbReference>
<dbReference type="InterPro" id="IPR050109">
    <property type="entry name" value="HTH-type_TetR-like_transc_reg"/>
</dbReference>
<reference evidence="6" key="1">
    <citation type="submission" date="2021-10" db="EMBL/GenBank/DDBJ databases">
        <title>Novel species in genus Arthrobacter.</title>
        <authorList>
            <person name="Liu Y."/>
        </authorList>
    </citation>
    <scope>NUCLEOTIDE SEQUENCE</scope>
    <source>
        <strain evidence="8">zg-Y462</strain>
        <strain evidence="6">Zg-Y462</strain>
    </source>
</reference>
<evidence type="ECO:0000259" key="5">
    <source>
        <dbReference type="PROSITE" id="PS50977"/>
    </source>
</evidence>
<dbReference type="AlphaFoldDB" id="A0A9X1SB42"/>
<dbReference type="SUPFAM" id="SSF46689">
    <property type="entry name" value="Homeodomain-like"/>
    <property type="match status" value="1"/>
</dbReference>
<dbReference type="Pfam" id="PF00440">
    <property type="entry name" value="TetR_N"/>
    <property type="match status" value="1"/>
</dbReference>
<evidence type="ECO:0000313" key="8">
    <source>
        <dbReference type="Proteomes" id="UP000829758"/>
    </source>
</evidence>
<evidence type="ECO:0000313" key="7">
    <source>
        <dbReference type="EMBL" id="UON92278.1"/>
    </source>
</evidence>